<gene>
    <name evidence="2" type="ORF">SG34_004930</name>
</gene>
<dbReference type="EMBL" id="CP059733">
    <property type="protein sequence ID" value="WDE06271.1"/>
    <property type="molecule type" value="Genomic_DNA"/>
</dbReference>
<dbReference type="SUPFAM" id="SSF52499">
    <property type="entry name" value="Isochorismatase-like hydrolases"/>
    <property type="match status" value="1"/>
</dbReference>
<keyword evidence="3" id="KW-1185">Reference proteome</keyword>
<dbReference type="Gene3D" id="3.40.50.850">
    <property type="entry name" value="Isochorismatase-like"/>
    <property type="match status" value="1"/>
</dbReference>
<evidence type="ECO:0000313" key="3">
    <source>
        <dbReference type="Proteomes" id="UP000032352"/>
    </source>
</evidence>
<accession>A0AAF0CA91</accession>
<evidence type="ECO:0000313" key="2">
    <source>
        <dbReference type="EMBL" id="WDE06271.1"/>
    </source>
</evidence>
<evidence type="ECO:0000259" key="1">
    <source>
        <dbReference type="Pfam" id="PF00857"/>
    </source>
</evidence>
<proteinExistence type="predicted"/>
<name>A0AAF0CA91_9GAMM</name>
<dbReference type="InterPro" id="IPR036380">
    <property type="entry name" value="Isochorismatase-like_sf"/>
</dbReference>
<sequence length="381" mass="42286">MPTNLRLQDTINHMTAYARENSGWLNLGDLAKLQQRIIDYDLTDGGNKLSLAWNRFDKDRPSEKLRKAIRAHILMSLYNRDISPDGINTLATKLKTTKDSVIYNEIKQKVTAFLQTPAIGSEACQYSLASSGGSGGRAKAKCTPLKESVSQAMRRQAPGGTLGVMLIDMQTNVSVASKNLLVGKQGQKKYAGKTVLENMVEVLETALECDLIVYEVIIDRDAAQGGNPKYGTIKPLAEKMPKSSSKYRLVYKPFFNSFHDTKLAQKLKADKITDLVVMGHHANLCVLNTIFGTPGFMQDKGHRRMNSEEELLKMNTLGMSQELRRTMTDAEIQQTFTITEKEQVAYIPGLLERKINVISARSILASEGGELDPDWGILAGR</sequence>
<reference evidence="2 3" key="1">
    <citation type="journal article" date="2015" name="Genome Announc.">
        <title>Draft Genome Sequences of Marine Isolates of Thalassomonas viridans and Thalassomonas actiniarum.</title>
        <authorList>
            <person name="Olonade I."/>
            <person name="van Zyl L.J."/>
            <person name="Trindade M."/>
        </authorList>
    </citation>
    <scope>NUCLEOTIDE SEQUENCE [LARGE SCALE GENOMIC DNA]</scope>
    <source>
        <strain evidence="2 3">XOM25</strain>
    </source>
</reference>
<dbReference type="Pfam" id="PF00857">
    <property type="entry name" value="Isochorismatase"/>
    <property type="match status" value="1"/>
</dbReference>
<protein>
    <submittedName>
        <fullName evidence="2">Isochorismatase family protein</fullName>
    </submittedName>
</protein>
<dbReference type="AlphaFoldDB" id="A0AAF0CA91"/>
<dbReference type="KEGG" id="tvd:SG34_004930"/>
<reference evidence="2 3" key="2">
    <citation type="journal article" date="2022" name="Mar. Drugs">
        <title>Bioassay-Guided Fractionation Leads to the Detection of Cholic Acid Generated by the Rare Thalassomonas sp.</title>
        <authorList>
            <person name="Pheiffer F."/>
            <person name="Schneider Y.K."/>
            <person name="Hansen E.H."/>
            <person name="Andersen J.H."/>
            <person name="Isaksson J."/>
            <person name="Busche T."/>
            <person name="R C."/>
            <person name="Kalinowski J."/>
            <person name="Zyl L.V."/>
            <person name="Trindade M."/>
        </authorList>
    </citation>
    <scope>NUCLEOTIDE SEQUENCE [LARGE SCALE GENOMIC DNA]</scope>
    <source>
        <strain evidence="2 3">XOM25</strain>
    </source>
</reference>
<organism evidence="2 3">
    <name type="scientific">Thalassomonas viridans</name>
    <dbReference type="NCBI Taxonomy" id="137584"/>
    <lineage>
        <taxon>Bacteria</taxon>
        <taxon>Pseudomonadati</taxon>
        <taxon>Pseudomonadota</taxon>
        <taxon>Gammaproteobacteria</taxon>
        <taxon>Alteromonadales</taxon>
        <taxon>Colwelliaceae</taxon>
        <taxon>Thalassomonas</taxon>
    </lineage>
</organism>
<feature type="domain" description="Isochorismatase-like" evidence="1">
    <location>
        <begin position="166"/>
        <end position="291"/>
    </location>
</feature>
<dbReference type="InterPro" id="IPR000868">
    <property type="entry name" value="Isochorismatase-like_dom"/>
</dbReference>
<dbReference type="RefSeq" id="WP_084723916.1">
    <property type="nucleotide sequence ID" value="NZ_CP059733.1"/>
</dbReference>
<dbReference type="Proteomes" id="UP000032352">
    <property type="component" value="Chromosome"/>
</dbReference>